<evidence type="ECO:0000313" key="2">
    <source>
        <dbReference type="Proteomes" id="UP001596157"/>
    </source>
</evidence>
<name>A0ABW0ES84_9PSEU</name>
<sequence length="1117" mass="121932">MVVERRAAVGSPRKVTPDELLDIRERQWSSRLRGCSLVAELEVKDEHSRQAAKTLGRMYDKWVALGQAEVIFTRWPACVAVALTGIAAREYRQGELWPELWRSLEYDGDQYDRVTWGQGFHSAVRRLGMPDFTEMGTRYVGPILMHTGIPTYCLDDYFHLVAHRRALDPDLDPEGFLDWATAVPNRLNELDVPARRFLQHGSDYALDFVGRTYDLLDRLGDFTPDLEGVALPARVVIRAQELVSDGVLRLQPRRPSASSRRRANRPRIGLDPFGRGVEVILPALDETVGGSAAWTVTADGTTRTVRSQAQWEGLAESVPPSAFTLLKPVRTVLVAMDGSGDRTELTVVDAKSPLLVFSADGRRLAANLPLPPDDVWVVHPDEHELVADGPLQVTIEGQLPLGWIGWRLRQVRLAGVRSLELAGIPATRRAIRGHTRPRIEVGRPVVGITTPYSTPVHSELPAIWLPGREDAETKWTIELRRSGDDIPVLTTSRTVRAPQSFAGLWDDLPRPVLGSFDITVRGPLGRGANRTLFVAEGLESRFQPAVRVFEGSGLQRGRAELIAPVGATAAPRVFDFVSDVKAEVVEYRTSTETEPLVVTPPHLQVMHERADQSLVWSAGSLRIAADVFADQPGVLLVRVPGAATIPPLQVVVPGAVVQTVPPSGRVEAGTARYSLVRIADTVAEHHGVELVLDLGGTPVRMATVRPRRLAEGIRRADDRLQLVAPVLMAGLTAGIYATTAPWRGPTVVPVASDGCVHLPPELRQAGPLLVELRVDDPWVPVEWPSWPEQYITVFGEGHLTGGDPEEEALARFVSGAGGFPTNIRELRRLWTLIHLAPRLRTASDVVDFRNACAGPLRRSTIDALKALVDLHLTPDQTVTAVITAGLASSCVPGRQHAEAARLLWAMSPLAGALIGATMDGDCLDTARRQCGDSVDTITAKTNDPHAGVGRFGPETVPLTAMSPQQLEGMWRAAQVVPHALLDPDSRAAAARRLFDRRDDDRARDVGRSASMWLRSLTDLVAGRPVLRAQIEARKPPAGRSGWWTIPAASSAFAIVARLAAREAPACRGAELGFRQVWARLAEIAPELAVLDLILAELLITHEEGERSEPHLGLVGDQ</sequence>
<accession>A0ABW0ES84</accession>
<gene>
    <name evidence="1" type="ORF">ACFPM7_23515</name>
</gene>
<dbReference type="EMBL" id="JBHSKF010000014">
    <property type="protein sequence ID" value="MFC5290034.1"/>
    <property type="molecule type" value="Genomic_DNA"/>
</dbReference>
<evidence type="ECO:0000313" key="1">
    <source>
        <dbReference type="EMBL" id="MFC5290034.1"/>
    </source>
</evidence>
<dbReference type="Proteomes" id="UP001596157">
    <property type="component" value="Unassembled WGS sequence"/>
</dbReference>
<keyword evidence="2" id="KW-1185">Reference proteome</keyword>
<dbReference type="RefSeq" id="WP_378249906.1">
    <property type="nucleotide sequence ID" value="NZ_JBHSKF010000014.1"/>
</dbReference>
<proteinExistence type="predicted"/>
<reference evidence="2" key="1">
    <citation type="journal article" date="2019" name="Int. J. Syst. Evol. Microbiol.">
        <title>The Global Catalogue of Microorganisms (GCM) 10K type strain sequencing project: providing services to taxonomists for standard genome sequencing and annotation.</title>
        <authorList>
            <consortium name="The Broad Institute Genomics Platform"/>
            <consortium name="The Broad Institute Genome Sequencing Center for Infectious Disease"/>
            <person name="Wu L."/>
            <person name="Ma J."/>
        </authorList>
    </citation>
    <scope>NUCLEOTIDE SEQUENCE [LARGE SCALE GENOMIC DNA]</scope>
    <source>
        <strain evidence="2">CCUG 59778</strain>
    </source>
</reference>
<organism evidence="1 2">
    <name type="scientific">Actinokineospora guangxiensis</name>
    <dbReference type="NCBI Taxonomy" id="1490288"/>
    <lineage>
        <taxon>Bacteria</taxon>
        <taxon>Bacillati</taxon>
        <taxon>Actinomycetota</taxon>
        <taxon>Actinomycetes</taxon>
        <taxon>Pseudonocardiales</taxon>
        <taxon>Pseudonocardiaceae</taxon>
        <taxon>Actinokineospora</taxon>
    </lineage>
</organism>
<protein>
    <submittedName>
        <fullName evidence="1">Uncharacterized protein</fullName>
    </submittedName>
</protein>
<comment type="caution">
    <text evidence="1">The sequence shown here is derived from an EMBL/GenBank/DDBJ whole genome shotgun (WGS) entry which is preliminary data.</text>
</comment>